<dbReference type="SMART" id="SM00363">
    <property type="entry name" value="S4"/>
    <property type="match status" value="1"/>
</dbReference>
<dbReference type="PANTHER" id="PTHR21600:SF44">
    <property type="entry name" value="RIBOSOMAL LARGE SUBUNIT PSEUDOURIDINE SYNTHASE D"/>
    <property type="match status" value="1"/>
</dbReference>
<gene>
    <name evidence="7" type="ORF">CSA56_01545</name>
</gene>
<keyword evidence="4" id="KW-0694">RNA-binding</keyword>
<sequence length="324" mass="36407">MSQVVYTFLVGEAEERSERSQDIEAATALPQGKCRLDTFLAAQEPVSCSRSQIRKLIRDGDVKVNDRSVKPGYWIKRADTIVLTLPEPRPSELIAEPIPLDILFEDEHLLVINKPAGMVVHPAPGHYTGTLVHALLYHCRELSGIGGVQRPGIVHRLDRDTSGAMLVAKTDDAHIGLSAQLQTRSLTRVYAAVVHGRVKELHGQVEMPIGRHRSDRKKMAIDPEKGRYALSLYRVVQQFPHHALLHVTLQTGRTHQIRVHLKYLHHPVVGDPVYGNGSYHNFQMSRQALHAQTIAFFHPVSKERMTFTTALPDDMQHVVDILSR</sequence>
<evidence type="ECO:0000313" key="7">
    <source>
        <dbReference type="EMBL" id="PIE36055.1"/>
    </source>
</evidence>
<dbReference type="InterPro" id="IPR050188">
    <property type="entry name" value="RluA_PseudoU_synthase"/>
</dbReference>
<evidence type="ECO:0000259" key="6">
    <source>
        <dbReference type="SMART" id="SM00363"/>
    </source>
</evidence>
<dbReference type="AlphaFoldDB" id="A0A2G6KK90"/>
<evidence type="ECO:0000256" key="5">
    <source>
        <dbReference type="RuleBase" id="RU362028"/>
    </source>
</evidence>
<dbReference type="CDD" id="cd00165">
    <property type="entry name" value="S4"/>
    <property type="match status" value="1"/>
</dbReference>
<dbReference type="InterPro" id="IPR006225">
    <property type="entry name" value="PsdUridine_synth_RluC/D"/>
</dbReference>
<dbReference type="InterPro" id="IPR006224">
    <property type="entry name" value="PsdUridine_synth_RluA-like_CS"/>
</dbReference>
<dbReference type="PROSITE" id="PS01129">
    <property type="entry name" value="PSI_RLU"/>
    <property type="match status" value="1"/>
</dbReference>
<feature type="domain" description="RNA-binding S4" evidence="6">
    <location>
        <begin position="34"/>
        <end position="99"/>
    </location>
</feature>
<name>A0A2G6KK90_9BACT</name>
<dbReference type="Proteomes" id="UP000230821">
    <property type="component" value="Unassembled WGS sequence"/>
</dbReference>
<dbReference type="InterPro" id="IPR006145">
    <property type="entry name" value="PsdUridine_synth_RsuA/RluA"/>
</dbReference>
<dbReference type="Gene3D" id="3.30.2350.10">
    <property type="entry name" value="Pseudouridine synthase"/>
    <property type="match status" value="1"/>
</dbReference>
<comment type="caution">
    <text evidence="7">The sequence shown here is derived from an EMBL/GenBank/DDBJ whole genome shotgun (WGS) entry which is preliminary data.</text>
</comment>
<protein>
    <recommendedName>
        <fullName evidence="5">Pseudouridine synthase</fullName>
        <ecNumber evidence="5">5.4.99.-</ecNumber>
    </recommendedName>
</protein>
<dbReference type="NCBIfam" id="TIGR00005">
    <property type="entry name" value="rluA_subfam"/>
    <property type="match status" value="1"/>
</dbReference>
<comment type="similarity">
    <text evidence="1 5">Belongs to the pseudouridine synthase RluA family.</text>
</comment>
<dbReference type="Pfam" id="PF00849">
    <property type="entry name" value="PseudoU_synth_2"/>
    <property type="match status" value="1"/>
</dbReference>
<proteinExistence type="inferred from homology"/>
<dbReference type="GO" id="GO:0003723">
    <property type="term" value="F:RNA binding"/>
    <property type="evidence" value="ECO:0007669"/>
    <property type="project" value="UniProtKB-KW"/>
</dbReference>
<reference evidence="7 8" key="1">
    <citation type="submission" date="2017-10" db="EMBL/GenBank/DDBJ databases">
        <title>Novel microbial diversity and functional potential in the marine mammal oral microbiome.</title>
        <authorList>
            <person name="Dudek N.K."/>
            <person name="Sun C.L."/>
            <person name="Burstein D."/>
            <person name="Kantor R.S."/>
            <person name="Aliaga Goltsman D.S."/>
            <person name="Bik E.M."/>
            <person name="Thomas B.C."/>
            <person name="Banfield J.F."/>
            <person name="Relman D.A."/>
        </authorList>
    </citation>
    <scope>NUCLEOTIDE SEQUENCE [LARGE SCALE GENOMIC DNA]</scope>
    <source>
        <strain evidence="7">DOLJORAL78_47_16</strain>
    </source>
</reference>
<dbReference type="EC" id="5.4.99.-" evidence="5"/>
<comment type="function">
    <text evidence="5">Responsible for synthesis of pseudouridine from uracil.</text>
</comment>
<evidence type="ECO:0000313" key="8">
    <source>
        <dbReference type="Proteomes" id="UP000230821"/>
    </source>
</evidence>
<dbReference type="PROSITE" id="PS50889">
    <property type="entry name" value="S4"/>
    <property type="match status" value="1"/>
</dbReference>
<dbReference type="GO" id="GO:0000455">
    <property type="term" value="P:enzyme-directed rRNA pseudouridine synthesis"/>
    <property type="evidence" value="ECO:0007669"/>
    <property type="project" value="TreeGrafter"/>
</dbReference>
<evidence type="ECO:0000256" key="1">
    <source>
        <dbReference type="ARBA" id="ARBA00010876"/>
    </source>
</evidence>
<comment type="catalytic activity">
    <reaction evidence="5">
        <text>a uridine in RNA = a pseudouridine in RNA</text>
        <dbReference type="Rhea" id="RHEA:48348"/>
        <dbReference type="Rhea" id="RHEA-COMP:12068"/>
        <dbReference type="Rhea" id="RHEA-COMP:12069"/>
        <dbReference type="ChEBI" id="CHEBI:65314"/>
        <dbReference type="ChEBI" id="CHEBI:65315"/>
    </reaction>
</comment>
<evidence type="ECO:0000256" key="2">
    <source>
        <dbReference type="ARBA" id="ARBA00023235"/>
    </source>
</evidence>
<dbReference type="InterPro" id="IPR036986">
    <property type="entry name" value="S4_RNA-bd_sf"/>
</dbReference>
<dbReference type="CDD" id="cd02869">
    <property type="entry name" value="PseudoU_synth_RluA_like"/>
    <property type="match status" value="1"/>
</dbReference>
<feature type="active site" evidence="3">
    <location>
        <position position="158"/>
    </location>
</feature>
<dbReference type="EMBL" id="PDSK01000026">
    <property type="protein sequence ID" value="PIE36055.1"/>
    <property type="molecule type" value="Genomic_DNA"/>
</dbReference>
<dbReference type="Gene3D" id="3.10.290.10">
    <property type="entry name" value="RNA-binding S4 domain"/>
    <property type="match status" value="1"/>
</dbReference>
<keyword evidence="2 5" id="KW-0413">Isomerase</keyword>
<dbReference type="InterPro" id="IPR020103">
    <property type="entry name" value="PsdUridine_synth_cat_dom_sf"/>
</dbReference>
<dbReference type="InterPro" id="IPR002942">
    <property type="entry name" value="S4_RNA-bd"/>
</dbReference>
<dbReference type="PANTHER" id="PTHR21600">
    <property type="entry name" value="MITOCHONDRIAL RNA PSEUDOURIDINE SYNTHASE"/>
    <property type="match status" value="1"/>
</dbReference>
<dbReference type="SUPFAM" id="SSF55120">
    <property type="entry name" value="Pseudouridine synthase"/>
    <property type="match status" value="1"/>
</dbReference>
<evidence type="ECO:0000256" key="4">
    <source>
        <dbReference type="PROSITE-ProRule" id="PRU00182"/>
    </source>
</evidence>
<accession>A0A2G6KK90</accession>
<organism evidence="7 8">
    <name type="scientific">candidate division KSB3 bacterium</name>
    <dbReference type="NCBI Taxonomy" id="2044937"/>
    <lineage>
        <taxon>Bacteria</taxon>
        <taxon>candidate division KSB3</taxon>
    </lineage>
</organism>
<dbReference type="SUPFAM" id="SSF55174">
    <property type="entry name" value="Alpha-L RNA-binding motif"/>
    <property type="match status" value="1"/>
</dbReference>
<evidence type="ECO:0000256" key="3">
    <source>
        <dbReference type="PIRSR" id="PIRSR606225-1"/>
    </source>
</evidence>
<dbReference type="GO" id="GO:0120159">
    <property type="term" value="F:rRNA pseudouridine synthase activity"/>
    <property type="evidence" value="ECO:0007669"/>
    <property type="project" value="UniProtKB-ARBA"/>
</dbReference>
<dbReference type="Pfam" id="PF01479">
    <property type="entry name" value="S4"/>
    <property type="match status" value="1"/>
</dbReference>